<organism evidence="2 3">
    <name type="scientific">Profundibacter amoris</name>
    <dbReference type="NCBI Taxonomy" id="2171755"/>
    <lineage>
        <taxon>Bacteria</taxon>
        <taxon>Pseudomonadati</taxon>
        <taxon>Pseudomonadota</taxon>
        <taxon>Alphaproteobacteria</taxon>
        <taxon>Rhodobacterales</taxon>
        <taxon>Paracoccaceae</taxon>
        <taxon>Profundibacter</taxon>
    </lineage>
</organism>
<dbReference type="GO" id="GO:0016020">
    <property type="term" value="C:membrane"/>
    <property type="evidence" value="ECO:0007669"/>
    <property type="project" value="TreeGrafter"/>
</dbReference>
<dbReference type="Gene3D" id="3.40.50.1820">
    <property type="entry name" value="alpha/beta hydrolase"/>
    <property type="match status" value="1"/>
</dbReference>
<reference evidence="2 3" key="1">
    <citation type="submission" date="2018-09" db="EMBL/GenBank/DDBJ databases">
        <title>Profundibacter amoris BAR1 gen. nov., sp. nov., a new member of the Roseobacter clade isolated at Lokis Castle Vent Field on the Arctic Mid-Oceanic Ridge.</title>
        <authorList>
            <person name="Le Moine Bauer S."/>
            <person name="Sjoeberg A.G."/>
            <person name="L'Haridon S."/>
            <person name="Stokke R."/>
            <person name="Roalkvam I."/>
            <person name="Steen I.H."/>
            <person name="Dahle H."/>
        </authorList>
    </citation>
    <scope>NUCLEOTIDE SEQUENCE [LARGE SCALE GENOMIC DNA]</scope>
    <source>
        <strain evidence="2 3">BAR1</strain>
    </source>
</reference>
<accession>A0A347UIX4</accession>
<dbReference type="PRINTS" id="PR00111">
    <property type="entry name" value="ABHYDROLASE"/>
</dbReference>
<keyword evidence="3" id="KW-1185">Reference proteome</keyword>
<evidence type="ECO:0000313" key="3">
    <source>
        <dbReference type="Proteomes" id="UP000261704"/>
    </source>
</evidence>
<dbReference type="InterPro" id="IPR029058">
    <property type="entry name" value="AB_hydrolase_fold"/>
</dbReference>
<dbReference type="RefSeq" id="WP_118943456.1">
    <property type="nucleotide sequence ID" value="NZ_CP032125.1"/>
</dbReference>
<dbReference type="Pfam" id="PF12697">
    <property type="entry name" value="Abhydrolase_6"/>
    <property type="match status" value="1"/>
</dbReference>
<dbReference type="AlphaFoldDB" id="A0A347UIX4"/>
<keyword evidence="2" id="KW-0378">Hydrolase</keyword>
<dbReference type="EMBL" id="CP032125">
    <property type="protein sequence ID" value="AXX98802.1"/>
    <property type="molecule type" value="Genomic_DNA"/>
</dbReference>
<dbReference type="InterPro" id="IPR000073">
    <property type="entry name" value="AB_hydrolase_1"/>
</dbReference>
<gene>
    <name evidence="2" type="ORF">BAR1_13235</name>
</gene>
<dbReference type="OrthoDB" id="9804723at2"/>
<proteinExistence type="predicted"/>
<dbReference type="PANTHER" id="PTHR43798">
    <property type="entry name" value="MONOACYLGLYCEROL LIPASE"/>
    <property type="match status" value="1"/>
</dbReference>
<name>A0A347UIX4_9RHOB</name>
<feature type="domain" description="AB hydrolase-1" evidence="1">
    <location>
        <begin position="15"/>
        <end position="249"/>
    </location>
</feature>
<dbReference type="KEGG" id="pamo:BAR1_13235"/>
<dbReference type="Proteomes" id="UP000261704">
    <property type="component" value="Chromosome"/>
</dbReference>
<evidence type="ECO:0000313" key="2">
    <source>
        <dbReference type="EMBL" id="AXX98802.1"/>
    </source>
</evidence>
<protein>
    <submittedName>
        <fullName evidence="2">Alpha/beta hydrolase</fullName>
    </submittedName>
</protein>
<dbReference type="GO" id="GO:0046464">
    <property type="term" value="P:acylglycerol catabolic process"/>
    <property type="evidence" value="ECO:0007669"/>
    <property type="project" value="TreeGrafter"/>
</dbReference>
<dbReference type="GO" id="GO:0047372">
    <property type="term" value="F:monoacylglycerol lipase activity"/>
    <property type="evidence" value="ECO:0007669"/>
    <property type="project" value="TreeGrafter"/>
</dbReference>
<dbReference type="PANTHER" id="PTHR43798:SF33">
    <property type="entry name" value="HYDROLASE, PUTATIVE (AFU_ORTHOLOGUE AFUA_2G14860)-RELATED"/>
    <property type="match status" value="1"/>
</dbReference>
<dbReference type="InterPro" id="IPR050266">
    <property type="entry name" value="AB_hydrolase_sf"/>
</dbReference>
<evidence type="ECO:0000259" key="1">
    <source>
        <dbReference type="Pfam" id="PF12697"/>
    </source>
</evidence>
<sequence length="256" mass="27256">MVYMQHWGRGDQRALLLHCSLASSDAWRGVAGHLADDLSMSGIDFPGHGRSRDWDRQGDYHAVCRDAAVGALEEPVHLIGHSLGATVALRLAVERPELVRALVLIEPVFFAAAKGLDAYAVFEEAVAPFAEAIEAGRNEDAARMFTDLWGTGAAWQDLPAALRQSFVDRIGLIPATEGALYHDNAGVVADGKIEAITCPVLLIEGDQSPAIINAINGALAERLPDATRVSIKGAGHMVPITHAKEVAQAIGGFLNL</sequence>
<dbReference type="SUPFAM" id="SSF53474">
    <property type="entry name" value="alpha/beta-Hydrolases"/>
    <property type="match status" value="1"/>
</dbReference>